<dbReference type="Proteomes" id="UP000324629">
    <property type="component" value="Unassembled WGS sequence"/>
</dbReference>
<keyword evidence="1" id="KW-0812">Transmembrane</keyword>
<feature type="transmembrane region" description="Helical" evidence="1">
    <location>
        <begin position="64"/>
        <end position="83"/>
    </location>
</feature>
<reference evidence="2 3" key="1">
    <citation type="journal article" date="2019" name="Gigascience">
        <title>Whole-genome sequence of the oriental lung fluke Paragonimus westermani.</title>
        <authorList>
            <person name="Oey H."/>
            <person name="Zakrzewski M."/>
            <person name="Narain K."/>
            <person name="Devi K.R."/>
            <person name="Agatsuma T."/>
            <person name="Nawaratna S."/>
            <person name="Gobert G.N."/>
            <person name="Jones M.K."/>
            <person name="Ragan M.A."/>
            <person name="McManus D.P."/>
            <person name="Krause L."/>
        </authorList>
    </citation>
    <scope>NUCLEOTIDE SEQUENCE [LARGE SCALE GENOMIC DNA]</scope>
    <source>
        <strain evidence="2 3">IND2009</strain>
    </source>
</reference>
<accession>A0A5J4NBD4</accession>
<organism evidence="2 3">
    <name type="scientific">Paragonimus westermani</name>
    <dbReference type="NCBI Taxonomy" id="34504"/>
    <lineage>
        <taxon>Eukaryota</taxon>
        <taxon>Metazoa</taxon>
        <taxon>Spiralia</taxon>
        <taxon>Lophotrochozoa</taxon>
        <taxon>Platyhelminthes</taxon>
        <taxon>Trematoda</taxon>
        <taxon>Digenea</taxon>
        <taxon>Plagiorchiida</taxon>
        <taxon>Troglotremata</taxon>
        <taxon>Troglotrematidae</taxon>
        <taxon>Paragonimus</taxon>
    </lineage>
</organism>
<keyword evidence="3" id="KW-1185">Reference proteome</keyword>
<keyword evidence="1" id="KW-0472">Membrane</keyword>
<keyword evidence="1" id="KW-1133">Transmembrane helix</keyword>
<sequence length="109" mass="12247">MCLVYAVDIPRFYGIFTQLLRCFPFFFTHLLFTLGVSSNHSATISDLYVAVLCTIRSPPKCRKLLHGGCVCLFVCFLSLARLLSIVNQIYRITHSIGLLSLACNVDAFH</sequence>
<name>A0A5J4NBD4_9TREM</name>
<protein>
    <submittedName>
        <fullName evidence="2">Uncharacterized protein</fullName>
    </submittedName>
</protein>
<evidence type="ECO:0000313" key="3">
    <source>
        <dbReference type="Proteomes" id="UP000324629"/>
    </source>
</evidence>
<evidence type="ECO:0000256" key="1">
    <source>
        <dbReference type="SAM" id="Phobius"/>
    </source>
</evidence>
<feature type="transmembrane region" description="Helical" evidence="1">
    <location>
        <begin position="12"/>
        <end position="32"/>
    </location>
</feature>
<evidence type="ECO:0000313" key="2">
    <source>
        <dbReference type="EMBL" id="KAA3672904.1"/>
    </source>
</evidence>
<proteinExistence type="predicted"/>
<gene>
    <name evidence="2" type="ORF">DEA37_0007374</name>
</gene>
<comment type="caution">
    <text evidence="2">The sequence shown here is derived from an EMBL/GenBank/DDBJ whole genome shotgun (WGS) entry which is preliminary data.</text>
</comment>
<dbReference type="AlphaFoldDB" id="A0A5J4NBD4"/>
<dbReference type="EMBL" id="QNGE01004428">
    <property type="protein sequence ID" value="KAA3672904.1"/>
    <property type="molecule type" value="Genomic_DNA"/>
</dbReference>